<dbReference type="GO" id="GO:0003712">
    <property type="term" value="F:transcription coregulator activity"/>
    <property type="evidence" value="ECO:0007669"/>
    <property type="project" value="InterPro"/>
</dbReference>
<proteinExistence type="inferred from homology"/>
<gene>
    <name evidence="6" type="ORF">BCV72DRAFT_301895</name>
</gene>
<organism evidence="6">
    <name type="scientific">Rhizopus microsporus var. microsporus</name>
    <dbReference type="NCBI Taxonomy" id="86635"/>
    <lineage>
        <taxon>Eukaryota</taxon>
        <taxon>Fungi</taxon>
        <taxon>Fungi incertae sedis</taxon>
        <taxon>Mucoromycota</taxon>
        <taxon>Mucoromycotina</taxon>
        <taxon>Mucoromycetes</taxon>
        <taxon>Mucorales</taxon>
        <taxon>Mucorineae</taxon>
        <taxon>Rhizopodaceae</taxon>
        <taxon>Rhizopus</taxon>
    </lineage>
</organism>
<keyword evidence="4" id="KW-0804">Transcription</keyword>
<evidence type="ECO:0000256" key="2">
    <source>
        <dbReference type="ARBA" id="ARBA00005942"/>
    </source>
</evidence>
<dbReference type="PANTHER" id="PTHR12434">
    <property type="entry name" value="MEDIATOR OF RNA POLYMERASE II TRANSCRIPTION SUBUNIT 22"/>
    <property type="match status" value="1"/>
</dbReference>
<dbReference type="Proteomes" id="UP000242414">
    <property type="component" value="Unassembled WGS sequence"/>
</dbReference>
<dbReference type="AlphaFoldDB" id="A0A1X0REL8"/>
<keyword evidence="5" id="KW-0539">Nucleus</keyword>
<evidence type="ECO:0000256" key="5">
    <source>
        <dbReference type="ARBA" id="ARBA00023242"/>
    </source>
</evidence>
<dbReference type="VEuPathDB" id="FungiDB:BCV72DRAFT_301895"/>
<evidence type="ECO:0008006" key="7">
    <source>
        <dbReference type="Google" id="ProtNLM"/>
    </source>
</evidence>
<protein>
    <recommendedName>
        <fullName evidence="7">Mediator of RNA polymerase II transcription subunit 22</fullName>
    </recommendedName>
</protein>
<reference evidence="6" key="1">
    <citation type="journal article" date="2016" name="Proc. Natl. Acad. Sci. U.S.A.">
        <title>Lipid metabolic changes in an early divergent fungus govern the establishment of a mutualistic symbiosis with endobacteria.</title>
        <authorList>
            <person name="Lastovetsky O.A."/>
            <person name="Gaspar M.L."/>
            <person name="Mondo S.J."/>
            <person name="LaButti K.M."/>
            <person name="Sandor L."/>
            <person name="Grigoriev I.V."/>
            <person name="Henry S.A."/>
            <person name="Pawlowska T.E."/>
        </authorList>
    </citation>
    <scope>NUCLEOTIDE SEQUENCE [LARGE SCALE GENOMIC DNA]</scope>
    <source>
        <strain evidence="6">ATCC 52814</strain>
    </source>
</reference>
<comment type="subcellular location">
    <subcellularLocation>
        <location evidence="1">Nucleus</location>
    </subcellularLocation>
</comment>
<dbReference type="Pfam" id="PF06179">
    <property type="entry name" value="Med22"/>
    <property type="match status" value="1"/>
</dbReference>
<keyword evidence="3" id="KW-0805">Transcription regulation</keyword>
<comment type="similarity">
    <text evidence="2">Belongs to the Mediator complex subunit 22 family.</text>
</comment>
<name>A0A1X0REL8_RHIZD</name>
<evidence type="ECO:0000256" key="4">
    <source>
        <dbReference type="ARBA" id="ARBA00023163"/>
    </source>
</evidence>
<dbReference type="GO" id="GO:0006357">
    <property type="term" value="P:regulation of transcription by RNA polymerase II"/>
    <property type="evidence" value="ECO:0007669"/>
    <property type="project" value="InterPro"/>
</dbReference>
<evidence type="ECO:0000256" key="1">
    <source>
        <dbReference type="ARBA" id="ARBA00004123"/>
    </source>
</evidence>
<dbReference type="InterPro" id="IPR009332">
    <property type="entry name" value="Med22"/>
</dbReference>
<evidence type="ECO:0000256" key="3">
    <source>
        <dbReference type="ARBA" id="ARBA00023015"/>
    </source>
</evidence>
<accession>A0A1X0REL8</accession>
<dbReference type="GO" id="GO:0016592">
    <property type="term" value="C:mediator complex"/>
    <property type="evidence" value="ECO:0007669"/>
    <property type="project" value="InterPro"/>
</dbReference>
<evidence type="ECO:0000313" key="6">
    <source>
        <dbReference type="EMBL" id="ORE10513.1"/>
    </source>
</evidence>
<sequence>MTTIPPFHNPTKSAPRPFLAQVDDQLNKRIDDDTAKLVDCFTDIVRIGENKDKDKFKVAQEGYQIESQAAQIVRSCESLLSLTNELKQYLLLNDSQTLAQLRKTQSEKLTESTNMIRSKVDTMRSELAKAIFDLETVYYRSLTDE</sequence>
<dbReference type="OrthoDB" id="203279at2759"/>
<dbReference type="PANTHER" id="PTHR12434:SF6">
    <property type="entry name" value="MEDIATOR OF RNA POLYMERASE II TRANSCRIPTION SUBUNIT 22"/>
    <property type="match status" value="1"/>
</dbReference>
<dbReference type="EMBL" id="KV921865">
    <property type="protein sequence ID" value="ORE10513.1"/>
    <property type="molecule type" value="Genomic_DNA"/>
</dbReference>